<sequence>MRTRADGSEGTTSPETTEGGARATTEKDAAAASDRERSTARVVSFSTTTEGKGRRKRPRPFFHEDGTSVSGKEYALARRCFENRRDRLVREFHDLANSYPTSDGFLYFGRPDKTASATRSRVNKLYTSGEIWKLPISNEDEARTLRDEFTDTVAKLLGKTMTTLHKGDAHARPPRVNVLDEMLEGVMGIARNVVDQIVDDLEPRLAHLLVDSTAAKMTLTRPSAAMKRKMTTKMPGGLPSVCTDPRVEKPSDVHGRRDDVGDSTIDGS</sequence>
<reference evidence="3" key="1">
    <citation type="journal article" date="2006" name="Proc. Natl. Acad. Sci. U.S.A.">
        <title>Genome analysis of the smallest free-living eukaryote Ostreococcus tauri unveils many unique features.</title>
        <authorList>
            <person name="Derelle E."/>
            <person name="Ferraz C."/>
            <person name="Rombauts S."/>
            <person name="Rouze P."/>
            <person name="Worden A.Z."/>
            <person name="Robbens S."/>
            <person name="Partensky F."/>
            <person name="Degroeve S."/>
            <person name="Echeynie S."/>
            <person name="Cooke R."/>
            <person name="Saeys Y."/>
            <person name="Wuyts J."/>
            <person name="Jabbari K."/>
            <person name="Bowler C."/>
            <person name="Panaud O."/>
            <person name="Piegu B."/>
            <person name="Ball S.G."/>
            <person name="Ral J.-P."/>
            <person name="Bouget F.-Y."/>
            <person name="Piganeau G."/>
            <person name="De Baets B."/>
            <person name="Picard A."/>
            <person name="Delseny M."/>
            <person name="Demaille J."/>
            <person name="Van de Peer Y."/>
            <person name="Moreau H."/>
        </authorList>
    </citation>
    <scope>NUCLEOTIDE SEQUENCE [LARGE SCALE GENOMIC DNA]</scope>
    <source>
        <strain evidence="3">OTTH 0595 / CCAP 157/2 / RCC745</strain>
    </source>
</reference>
<accession>A0A090MB01</accession>
<organism evidence="2 3">
    <name type="scientific">Ostreococcus tauri</name>
    <name type="common">Marine green alga</name>
    <dbReference type="NCBI Taxonomy" id="70448"/>
    <lineage>
        <taxon>Eukaryota</taxon>
        <taxon>Viridiplantae</taxon>
        <taxon>Chlorophyta</taxon>
        <taxon>Mamiellophyceae</taxon>
        <taxon>Mamiellales</taxon>
        <taxon>Bathycoccaceae</taxon>
        <taxon>Ostreococcus</taxon>
    </lineage>
</organism>
<feature type="compositionally biased region" description="Low complexity" evidence="1">
    <location>
        <begin position="8"/>
        <end position="23"/>
    </location>
</feature>
<protein>
    <submittedName>
        <fullName evidence="2">Unnamed product</fullName>
    </submittedName>
</protein>
<gene>
    <name evidence="2" type="ORF">OT_ostta12g01930</name>
</gene>
<evidence type="ECO:0000313" key="2">
    <source>
        <dbReference type="EMBL" id="CEF99902.1"/>
    </source>
</evidence>
<dbReference type="RefSeq" id="XP_022840104.1">
    <property type="nucleotide sequence ID" value="XM_022982884.1"/>
</dbReference>
<dbReference type="Proteomes" id="UP000009170">
    <property type="component" value="Unassembled WGS sequence"/>
</dbReference>
<dbReference type="AlphaFoldDB" id="A0A090MB01"/>
<dbReference type="InParanoid" id="A0A090MB01"/>
<name>A0A090MB01_OSTTA</name>
<keyword evidence="3" id="KW-1185">Reference proteome</keyword>
<feature type="compositionally biased region" description="Basic and acidic residues" evidence="1">
    <location>
        <begin position="245"/>
        <end position="260"/>
    </location>
</feature>
<dbReference type="KEGG" id="ota:OT_ostta12g01930"/>
<feature type="region of interest" description="Disordered" evidence="1">
    <location>
        <begin position="1"/>
        <end position="67"/>
    </location>
</feature>
<feature type="compositionally biased region" description="Basic and acidic residues" evidence="1">
    <location>
        <begin position="24"/>
        <end position="39"/>
    </location>
</feature>
<dbReference type="GeneID" id="34946302"/>
<reference evidence="2 3" key="2">
    <citation type="journal article" date="2014" name="BMC Genomics">
        <title>An improved genome of the model marine alga Ostreococcus tauri unfolds by assessing Illumina de novo assemblies.</title>
        <authorList>
            <person name="Blanc-Mathieu R."/>
            <person name="Verhelst B."/>
            <person name="Derelle E."/>
            <person name="Rombauts S."/>
            <person name="Bouget F.Y."/>
            <person name="Carre I."/>
            <person name="Chateau A."/>
            <person name="Eyre-Walker A."/>
            <person name="Grimsley N."/>
            <person name="Moreau H."/>
            <person name="Piegu B."/>
            <person name="Rivals E."/>
            <person name="Schackwitz W."/>
            <person name="Van de Peer Y."/>
            <person name="Piganeau G."/>
        </authorList>
    </citation>
    <scope>NUCLEOTIDE SEQUENCE [LARGE SCALE GENOMIC DNA]</scope>
    <source>
        <strain evidence="3">OTTH 0595 / CCAP 157/2 / RCC745</strain>
    </source>
</reference>
<proteinExistence type="predicted"/>
<comment type="caution">
    <text evidence="2">The sequence shown here is derived from an EMBL/GenBank/DDBJ whole genome shotgun (WGS) entry which is preliminary data.</text>
</comment>
<evidence type="ECO:0000256" key="1">
    <source>
        <dbReference type="SAM" id="MobiDB-lite"/>
    </source>
</evidence>
<evidence type="ECO:0000313" key="3">
    <source>
        <dbReference type="Proteomes" id="UP000009170"/>
    </source>
</evidence>
<dbReference type="EMBL" id="CAID01000012">
    <property type="protein sequence ID" value="CEF99902.1"/>
    <property type="molecule type" value="Genomic_DNA"/>
</dbReference>
<feature type="region of interest" description="Disordered" evidence="1">
    <location>
        <begin position="231"/>
        <end position="268"/>
    </location>
</feature>